<dbReference type="RefSeq" id="WP_213042957.1">
    <property type="nucleotide sequence ID" value="NZ_CAJNBJ010000017.1"/>
</dbReference>
<evidence type="ECO:0000313" key="5">
    <source>
        <dbReference type="EMBL" id="CAE6766706.1"/>
    </source>
</evidence>
<feature type="domain" description="Methyltransferase type 11" evidence="4">
    <location>
        <begin position="63"/>
        <end position="157"/>
    </location>
</feature>
<organism evidence="5 6">
    <name type="scientific">Nitrospira defluvii</name>
    <dbReference type="NCBI Taxonomy" id="330214"/>
    <lineage>
        <taxon>Bacteria</taxon>
        <taxon>Pseudomonadati</taxon>
        <taxon>Nitrospirota</taxon>
        <taxon>Nitrospiria</taxon>
        <taxon>Nitrospirales</taxon>
        <taxon>Nitrospiraceae</taxon>
        <taxon>Nitrospira</taxon>
    </lineage>
</organism>
<evidence type="ECO:0000259" key="4">
    <source>
        <dbReference type="Pfam" id="PF08241"/>
    </source>
</evidence>
<dbReference type="InterPro" id="IPR029063">
    <property type="entry name" value="SAM-dependent_MTases_sf"/>
</dbReference>
<dbReference type="Gene3D" id="3.40.50.150">
    <property type="entry name" value="Vaccinia Virus protein VP39"/>
    <property type="match status" value="1"/>
</dbReference>
<evidence type="ECO:0000256" key="2">
    <source>
        <dbReference type="ARBA" id="ARBA00022603"/>
    </source>
</evidence>
<protein>
    <submittedName>
        <fullName evidence="5">Methyltransf_11 domain-containing protein</fullName>
    </submittedName>
</protein>
<keyword evidence="6" id="KW-1185">Reference proteome</keyword>
<accession>A0ABM8RQR5</accession>
<dbReference type="PANTHER" id="PTHR44942">
    <property type="entry name" value="METHYLTRANSF_11 DOMAIN-CONTAINING PROTEIN"/>
    <property type="match status" value="1"/>
</dbReference>
<gene>
    <name evidence="5" type="ORF">NSPZN2_40077</name>
</gene>
<proteinExistence type="inferred from homology"/>
<keyword evidence="3" id="KW-0808">Transferase</keyword>
<evidence type="ECO:0000256" key="1">
    <source>
        <dbReference type="ARBA" id="ARBA00008361"/>
    </source>
</evidence>
<sequence length="267" mass="29451">MSESMTGVAGVMAVNEMAAPAEGFVREDGWYAPYDYWLTLWGLYDLYAYALALLGDVKGKVLLDCGCGPGHTSVMLAKRGATVTAFDTADGQLDTARRLATANGVKVMFLCKPFEELDFPDASFDVVFGTFVLHHVDLPKASRQIARLLKPGGKAVFIENSALNPLLMAARSKVCGHFGVPQYSDEHEHPLTRRDIATLQSAFPGACTIHFPSLLFFRLLDFYVFKKRWPWMTSLLLRCDQAAGSIPWIRRYGYLQIVELGKGTAGA</sequence>
<dbReference type="InterPro" id="IPR051052">
    <property type="entry name" value="Diverse_substrate_MTase"/>
</dbReference>
<keyword evidence="2" id="KW-0489">Methyltransferase</keyword>
<name>A0ABM8RQR5_9BACT</name>
<dbReference type="EMBL" id="CAJNBJ010000017">
    <property type="protein sequence ID" value="CAE6766706.1"/>
    <property type="molecule type" value="Genomic_DNA"/>
</dbReference>
<comment type="similarity">
    <text evidence="1">Belongs to the methyltransferase superfamily.</text>
</comment>
<comment type="caution">
    <text evidence="5">The sequence shown here is derived from an EMBL/GenBank/DDBJ whole genome shotgun (WGS) entry which is preliminary data.</text>
</comment>
<dbReference type="InterPro" id="IPR013216">
    <property type="entry name" value="Methyltransf_11"/>
</dbReference>
<dbReference type="CDD" id="cd02440">
    <property type="entry name" value="AdoMet_MTases"/>
    <property type="match status" value="1"/>
</dbReference>
<evidence type="ECO:0000313" key="6">
    <source>
        <dbReference type="Proteomes" id="UP000675880"/>
    </source>
</evidence>
<dbReference type="SUPFAM" id="SSF53335">
    <property type="entry name" value="S-adenosyl-L-methionine-dependent methyltransferases"/>
    <property type="match status" value="1"/>
</dbReference>
<evidence type="ECO:0000256" key="3">
    <source>
        <dbReference type="ARBA" id="ARBA00022679"/>
    </source>
</evidence>
<dbReference type="PANTHER" id="PTHR44942:SF4">
    <property type="entry name" value="METHYLTRANSFERASE TYPE 11 DOMAIN-CONTAINING PROTEIN"/>
    <property type="match status" value="1"/>
</dbReference>
<dbReference type="Proteomes" id="UP000675880">
    <property type="component" value="Unassembled WGS sequence"/>
</dbReference>
<reference evidence="5 6" key="1">
    <citation type="submission" date="2021-02" db="EMBL/GenBank/DDBJ databases">
        <authorList>
            <person name="Han P."/>
        </authorList>
    </citation>
    <scope>NUCLEOTIDE SEQUENCE [LARGE SCALE GENOMIC DNA]</scope>
    <source>
        <strain evidence="5">Candidatus Nitrospira sp. ZN2</strain>
    </source>
</reference>
<dbReference type="Pfam" id="PF08241">
    <property type="entry name" value="Methyltransf_11"/>
    <property type="match status" value="1"/>
</dbReference>